<comment type="caution">
    <text evidence="1">The sequence shown here is derived from an EMBL/GenBank/DDBJ whole genome shotgun (WGS) entry which is preliminary data.</text>
</comment>
<name>X1UWF7_9ZZZZ</name>
<proteinExistence type="predicted"/>
<organism evidence="1">
    <name type="scientific">marine sediment metagenome</name>
    <dbReference type="NCBI Taxonomy" id="412755"/>
    <lineage>
        <taxon>unclassified sequences</taxon>
        <taxon>metagenomes</taxon>
        <taxon>ecological metagenomes</taxon>
    </lineage>
</organism>
<dbReference type="AlphaFoldDB" id="X1UWF7"/>
<feature type="non-terminal residue" evidence="1">
    <location>
        <position position="1"/>
    </location>
</feature>
<accession>X1UWF7</accession>
<gene>
    <name evidence="1" type="ORF">S12H4_48911</name>
</gene>
<evidence type="ECO:0000313" key="1">
    <source>
        <dbReference type="EMBL" id="GAJ07922.1"/>
    </source>
</evidence>
<reference evidence="1" key="1">
    <citation type="journal article" date="2014" name="Front. Microbiol.">
        <title>High frequency of phylogenetically diverse reductive dehalogenase-homologous genes in deep subseafloor sedimentary metagenomes.</title>
        <authorList>
            <person name="Kawai M."/>
            <person name="Futagami T."/>
            <person name="Toyoda A."/>
            <person name="Takaki Y."/>
            <person name="Nishi S."/>
            <person name="Hori S."/>
            <person name="Arai W."/>
            <person name="Tsubouchi T."/>
            <person name="Morono Y."/>
            <person name="Uchiyama I."/>
            <person name="Ito T."/>
            <person name="Fujiyama A."/>
            <person name="Inagaki F."/>
            <person name="Takami H."/>
        </authorList>
    </citation>
    <scope>NUCLEOTIDE SEQUENCE</scope>
    <source>
        <strain evidence="1">Expedition CK06-06</strain>
    </source>
</reference>
<sequence>ETLNKYCYEDGDKMKIAIAANKAVTNFSQQTSAFRKALMKSKQGLKPIYK</sequence>
<dbReference type="EMBL" id="BARW01030621">
    <property type="protein sequence ID" value="GAJ07922.1"/>
    <property type="molecule type" value="Genomic_DNA"/>
</dbReference>
<protein>
    <submittedName>
        <fullName evidence="1">Uncharacterized protein</fullName>
    </submittedName>
</protein>